<organism evidence="5 6">
    <name type="scientific">Pigmentiphaga soli</name>
    <dbReference type="NCBI Taxonomy" id="1007095"/>
    <lineage>
        <taxon>Bacteria</taxon>
        <taxon>Pseudomonadati</taxon>
        <taxon>Pseudomonadota</taxon>
        <taxon>Betaproteobacteria</taxon>
        <taxon>Burkholderiales</taxon>
        <taxon>Alcaligenaceae</taxon>
        <taxon>Pigmentiphaga</taxon>
    </lineage>
</organism>
<keyword evidence="6" id="KW-1185">Reference proteome</keyword>
<comment type="caution">
    <text evidence="5">The sequence shown here is derived from an EMBL/GenBank/DDBJ whole genome shotgun (WGS) entry which is preliminary data.</text>
</comment>
<name>A0ABP8HPM0_9BURK</name>
<dbReference type="Pfam" id="PF07660">
    <property type="entry name" value="STN"/>
    <property type="match status" value="1"/>
</dbReference>
<keyword evidence="1" id="KW-0813">Transport</keyword>
<keyword evidence="2" id="KW-0472">Membrane</keyword>
<accession>A0ABP8HPM0</accession>
<evidence type="ECO:0000256" key="2">
    <source>
        <dbReference type="ARBA" id="ARBA00023136"/>
    </source>
</evidence>
<dbReference type="Gene3D" id="3.55.50.30">
    <property type="match status" value="1"/>
</dbReference>
<feature type="domain" description="Secretin/TonB short N-terminal" evidence="4">
    <location>
        <begin position="76"/>
        <end position="127"/>
    </location>
</feature>
<evidence type="ECO:0000259" key="4">
    <source>
        <dbReference type="SMART" id="SM00965"/>
    </source>
</evidence>
<dbReference type="SMART" id="SM00965">
    <property type="entry name" value="STN"/>
    <property type="match status" value="1"/>
</dbReference>
<dbReference type="InterPro" id="IPR011662">
    <property type="entry name" value="Secretin/TonB_short_N"/>
</dbReference>
<evidence type="ECO:0000256" key="1">
    <source>
        <dbReference type="ARBA" id="ARBA00022448"/>
    </source>
</evidence>
<sequence>MRRASGSDVLFSFLYCLADRPFARWARMMALALTLGLPCHGAAGGPAPDGAAAVSFDIARQPLHDALQAYSRVTERSVLYDTGQVAGRYSAPVRGRMTPDQALAALLAGTGMAARFVAGGAFILVPDGDASSVPPIAAAPDASAYVFFYGRLQSMVARILCADPGLSIGQYRLAIGVRVGGDGTLDEVRVAAADRPSLEARIAARLRGQRVDVAPPPTLRQPVALLVTPRPDARQACAS</sequence>
<evidence type="ECO:0000313" key="5">
    <source>
        <dbReference type="EMBL" id="GAA4342290.1"/>
    </source>
</evidence>
<proteinExistence type="predicted"/>
<evidence type="ECO:0000256" key="3">
    <source>
        <dbReference type="ARBA" id="ARBA00023237"/>
    </source>
</evidence>
<dbReference type="EMBL" id="BAABFO010000033">
    <property type="protein sequence ID" value="GAA4342290.1"/>
    <property type="molecule type" value="Genomic_DNA"/>
</dbReference>
<dbReference type="Proteomes" id="UP001501671">
    <property type="component" value="Unassembled WGS sequence"/>
</dbReference>
<evidence type="ECO:0000313" key="6">
    <source>
        <dbReference type="Proteomes" id="UP001501671"/>
    </source>
</evidence>
<reference evidence="6" key="1">
    <citation type="journal article" date="2019" name="Int. J. Syst. Evol. Microbiol.">
        <title>The Global Catalogue of Microorganisms (GCM) 10K type strain sequencing project: providing services to taxonomists for standard genome sequencing and annotation.</title>
        <authorList>
            <consortium name="The Broad Institute Genomics Platform"/>
            <consortium name="The Broad Institute Genome Sequencing Center for Infectious Disease"/>
            <person name="Wu L."/>
            <person name="Ma J."/>
        </authorList>
    </citation>
    <scope>NUCLEOTIDE SEQUENCE [LARGE SCALE GENOMIC DNA]</scope>
    <source>
        <strain evidence="6">JCM 17666</strain>
    </source>
</reference>
<keyword evidence="3" id="KW-0998">Cell outer membrane</keyword>
<gene>
    <name evidence="5" type="ORF">GCM10023144_44130</name>
</gene>
<protein>
    <recommendedName>
        <fullName evidence="4">Secretin/TonB short N-terminal domain-containing protein</fullName>
    </recommendedName>
</protein>